<keyword evidence="1" id="KW-0496">Mitochondrion</keyword>
<organism evidence="1">
    <name type="scientific">Utricularia reniformis</name>
    <dbReference type="NCBI Taxonomy" id="192314"/>
    <lineage>
        <taxon>Eukaryota</taxon>
        <taxon>Viridiplantae</taxon>
        <taxon>Streptophyta</taxon>
        <taxon>Embryophyta</taxon>
        <taxon>Tracheophyta</taxon>
        <taxon>Spermatophyta</taxon>
        <taxon>Magnoliopsida</taxon>
        <taxon>eudicotyledons</taxon>
        <taxon>Gunneridae</taxon>
        <taxon>Pentapetalae</taxon>
        <taxon>asterids</taxon>
        <taxon>lamiids</taxon>
        <taxon>Lamiales</taxon>
        <taxon>Lentibulariaceae</taxon>
        <taxon>Utricularia</taxon>
    </lineage>
</organism>
<accession>A0A1Y0B356</accession>
<proteinExistence type="predicted"/>
<geneLocation type="mitochondrion" evidence="1"/>
<evidence type="ECO:0000313" key="1">
    <source>
        <dbReference type="EMBL" id="ART31862.1"/>
    </source>
</evidence>
<gene>
    <name evidence="1" type="ORF">AEK19_MT1680</name>
</gene>
<reference evidence="1" key="1">
    <citation type="submission" date="2017-03" db="EMBL/GenBank/DDBJ databases">
        <title>The mitochondrial genome of the carnivorous plant Utricularia reniformis (Lentibulariaceae): structure, comparative analysis and evolutionary landmarks.</title>
        <authorList>
            <person name="Silva S.R."/>
            <person name="Alvarenga D.O."/>
            <person name="Michael T.P."/>
            <person name="Miranda V.F.O."/>
            <person name="Varani A.M."/>
        </authorList>
    </citation>
    <scope>NUCLEOTIDE SEQUENCE</scope>
</reference>
<sequence>MRTALQLAPSPGHVGLLIKPCEGRGPYTIHPAVSGRLHIIAARPNGGFLLLVTVGASGWAPALDYLGFFRCSRSSH</sequence>
<name>A0A1Y0B356_9LAMI</name>
<dbReference type="AlphaFoldDB" id="A0A1Y0B356"/>
<dbReference type="EMBL" id="KY774314">
    <property type="protein sequence ID" value="ART31862.1"/>
    <property type="molecule type" value="Genomic_DNA"/>
</dbReference>
<protein>
    <submittedName>
        <fullName evidence="1">Uncharacterized protein</fullName>
    </submittedName>
</protein>